<dbReference type="PROSITE" id="PS00912">
    <property type="entry name" value="DHODEHASE_2"/>
    <property type="match status" value="1"/>
</dbReference>
<dbReference type="GO" id="GO:0016627">
    <property type="term" value="F:oxidoreductase activity, acting on the CH-CH group of donors"/>
    <property type="evidence" value="ECO:0007669"/>
    <property type="project" value="InterPro"/>
</dbReference>
<dbReference type="InterPro" id="IPR001295">
    <property type="entry name" value="Dihydroorotate_DH_CS"/>
</dbReference>
<dbReference type="CDD" id="cd00564">
    <property type="entry name" value="TMP_TenI"/>
    <property type="match status" value="1"/>
</dbReference>
<comment type="pathway">
    <text evidence="1">Cofactor biosynthesis; thiamine diphosphate biosynthesis.</text>
</comment>
<dbReference type="GO" id="GO:0004789">
    <property type="term" value="F:thiamine-phosphate diphosphorylase activity"/>
    <property type="evidence" value="ECO:0007669"/>
    <property type="project" value="TreeGrafter"/>
</dbReference>
<dbReference type="InterPro" id="IPR013785">
    <property type="entry name" value="Aldolase_TIM"/>
</dbReference>
<sequence>MRRPWLVLLVPAREVGVKTVYEAIKAAVVTGAVDVLQLRATEGDEEREVKKAGSQLNRLLQSQQGTRLLVNCPSMELAAGVGAHGWHVKERELSVKGVEGRIRDAKMRHLSVGVSVHSVESALLAAQYDVGYLQVGTMFPTASHPEKDQAEGPQLLQAIRDTQKNGSIMPPLIAVGGIQTQEHVDQVLTAGADGIAVIRGILTASDPTEATLAYRQWMDQHERQSNNQV</sequence>
<accession>A0A8K1FH45</accession>
<gene>
    <name evidence="4" type="ORF">Poli38472_009819</name>
</gene>
<protein>
    <recommendedName>
        <fullName evidence="3">Thiamine phosphate synthase/TenI domain-containing protein</fullName>
    </recommendedName>
</protein>
<dbReference type="Gene3D" id="3.20.20.70">
    <property type="entry name" value="Aldolase class I"/>
    <property type="match status" value="1"/>
</dbReference>
<evidence type="ECO:0000259" key="3">
    <source>
        <dbReference type="Pfam" id="PF02581"/>
    </source>
</evidence>
<reference evidence="4" key="1">
    <citation type="submission" date="2019-03" db="EMBL/GenBank/DDBJ databases">
        <title>Long read genome sequence of the mycoparasitic Pythium oligandrum ATCC 38472 isolated from sugarbeet rhizosphere.</title>
        <authorList>
            <person name="Gaulin E."/>
        </authorList>
    </citation>
    <scope>NUCLEOTIDE SEQUENCE</scope>
    <source>
        <strain evidence="4">ATCC 38472_TT</strain>
    </source>
</reference>
<evidence type="ECO:0000256" key="2">
    <source>
        <dbReference type="ARBA" id="ARBA00022977"/>
    </source>
</evidence>
<dbReference type="GO" id="GO:0005737">
    <property type="term" value="C:cytoplasm"/>
    <property type="evidence" value="ECO:0007669"/>
    <property type="project" value="TreeGrafter"/>
</dbReference>
<evidence type="ECO:0000256" key="1">
    <source>
        <dbReference type="ARBA" id="ARBA00004948"/>
    </source>
</evidence>
<dbReference type="Proteomes" id="UP000794436">
    <property type="component" value="Unassembled WGS sequence"/>
</dbReference>
<dbReference type="PANTHER" id="PTHR20857:SF23">
    <property type="entry name" value="THIAMINE BIOSYNTHETIC BIFUNCTIONAL ENZYME"/>
    <property type="match status" value="1"/>
</dbReference>
<dbReference type="InterPro" id="IPR036206">
    <property type="entry name" value="ThiamineP_synth_sf"/>
</dbReference>
<dbReference type="Pfam" id="PF02581">
    <property type="entry name" value="TMP-TENI"/>
    <property type="match status" value="1"/>
</dbReference>
<dbReference type="PANTHER" id="PTHR20857">
    <property type="entry name" value="THIAMINE-PHOSPHATE PYROPHOSPHORYLASE"/>
    <property type="match status" value="1"/>
</dbReference>
<evidence type="ECO:0000313" key="4">
    <source>
        <dbReference type="EMBL" id="TMW62326.1"/>
    </source>
</evidence>
<name>A0A8K1FH45_PYTOL</name>
<proteinExistence type="predicted"/>
<dbReference type="SUPFAM" id="SSF51391">
    <property type="entry name" value="Thiamin phosphate synthase"/>
    <property type="match status" value="1"/>
</dbReference>
<dbReference type="EMBL" id="SPLM01000074">
    <property type="protein sequence ID" value="TMW62326.1"/>
    <property type="molecule type" value="Genomic_DNA"/>
</dbReference>
<evidence type="ECO:0000313" key="5">
    <source>
        <dbReference type="Proteomes" id="UP000794436"/>
    </source>
</evidence>
<dbReference type="GO" id="GO:0009228">
    <property type="term" value="P:thiamine biosynthetic process"/>
    <property type="evidence" value="ECO:0007669"/>
    <property type="project" value="UniProtKB-KW"/>
</dbReference>
<keyword evidence="5" id="KW-1185">Reference proteome</keyword>
<dbReference type="OrthoDB" id="4994at2759"/>
<comment type="caution">
    <text evidence="4">The sequence shown here is derived from an EMBL/GenBank/DDBJ whole genome shotgun (WGS) entry which is preliminary data.</text>
</comment>
<dbReference type="InterPro" id="IPR022998">
    <property type="entry name" value="ThiamineP_synth_TenI"/>
</dbReference>
<keyword evidence="2" id="KW-0784">Thiamine biosynthesis</keyword>
<feature type="domain" description="Thiamine phosphate synthase/TenI" evidence="3">
    <location>
        <begin position="8"/>
        <end position="201"/>
    </location>
</feature>
<dbReference type="AlphaFoldDB" id="A0A8K1FH45"/>
<organism evidence="4 5">
    <name type="scientific">Pythium oligandrum</name>
    <name type="common">Mycoparasitic fungus</name>
    <dbReference type="NCBI Taxonomy" id="41045"/>
    <lineage>
        <taxon>Eukaryota</taxon>
        <taxon>Sar</taxon>
        <taxon>Stramenopiles</taxon>
        <taxon>Oomycota</taxon>
        <taxon>Peronosporomycetes</taxon>
        <taxon>Pythiales</taxon>
        <taxon>Pythiaceae</taxon>
        <taxon>Pythium</taxon>
    </lineage>
</organism>
<dbReference type="GO" id="GO:0006207">
    <property type="term" value="P:'de novo' pyrimidine nucleobase biosynthetic process"/>
    <property type="evidence" value="ECO:0007669"/>
    <property type="project" value="InterPro"/>
</dbReference>